<dbReference type="EMBL" id="JR045596">
    <property type="protein sequence ID" value="AEY60008.1"/>
    <property type="molecule type" value="mRNA"/>
</dbReference>
<evidence type="ECO:0000256" key="1">
    <source>
        <dbReference type="SAM" id="MobiDB-lite"/>
    </source>
</evidence>
<protein>
    <submittedName>
        <fullName evidence="2">Uncharacterized protein</fullName>
    </submittedName>
</protein>
<dbReference type="AlphaFoldDB" id="V9IFY1"/>
<sequence>MEEVYNKRSSYFEDDLPFTATAMSDSSDRQRLPSDQKQTPEDVPSCEAKDAPPDDFVSGDGSRDSFFNGHLRYDDDAFAFKAEMEDNVSDHRATTLPLKNHNRQGEIFRG</sequence>
<feature type="region of interest" description="Disordered" evidence="1">
    <location>
        <begin position="16"/>
        <end position="62"/>
    </location>
</feature>
<proteinExistence type="evidence at transcript level"/>
<accession>V9IFY1</accession>
<feature type="compositionally biased region" description="Basic and acidic residues" evidence="1">
    <location>
        <begin position="26"/>
        <end position="40"/>
    </location>
</feature>
<evidence type="ECO:0000313" key="2">
    <source>
        <dbReference type="EMBL" id="AEY60008.1"/>
    </source>
</evidence>
<name>V9IFY1_APICE</name>
<gene>
    <name evidence="2" type="ORF">ACCB06817</name>
</gene>
<organism evidence="2">
    <name type="scientific">Apis cerana</name>
    <name type="common">Indian honeybee</name>
    <dbReference type="NCBI Taxonomy" id="7461"/>
    <lineage>
        <taxon>Eukaryota</taxon>
        <taxon>Metazoa</taxon>
        <taxon>Ecdysozoa</taxon>
        <taxon>Arthropoda</taxon>
        <taxon>Hexapoda</taxon>
        <taxon>Insecta</taxon>
        <taxon>Pterygota</taxon>
        <taxon>Neoptera</taxon>
        <taxon>Endopterygota</taxon>
        <taxon>Hymenoptera</taxon>
        <taxon>Apocrita</taxon>
        <taxon>Aculeata</taxon>
        <taxon>Apoidea</taxon>
        <taxon>Anthophila</taxon>
        <taxon>Apidae</taxon>
        <taxon>Apis</taxon>
    </lineage>
</organism>
<reference evidence="2" key="1">
    <citation type="submission" date="2011-11" db="EMBL/GenBank/DDBJ databases">
        <title>Decoding the brain transcriptome of the Eastern honeybee (Apis cerana) based on pyrosequencing.</title>
        <authorList>
            <person name="Sun L."/>
            <person name="Zheng H."/>
            <person name="Wang Y."/>
            <person name="Xie X."/>
            <person name="Zhu Y."/>
            <person name="Gu W."/>
            <person name="Wang S."/>
        </authorList>
    </citation>
    <scope>NUCLEOTIDE SEQUENCE</scope>
    <source>
        <tissue evidence="2">Brain</tissue>
    </source>
</reference>